<accession>A0ACB8YBQ3</accession>
<keyword evidence="2" id="KW-1185">Reference proteome</keyword>
<reference evidence="2" key="1">
    <citation type="journal article" date="2022" name="Mol. Ecol. Resour.">
        <title>The genomes of chicory, endive, great burdock and yacon provide insights into Asteraceae palaeo-polyploidization history and plant inulin production.</title>
        <authorList>
            <person name="Fan W."/>
            <person name="Wang S."/>
            <person name="Wang H."/>
            <person name="Wang A."/>
            <person name="Jiang F."/>
            <person name="Liu H."/>
            <person name="Zhao H."/>
            <person name="Xu D."/>
            <person name="Zhang Y."/>
        </authorList>
    </citation>
    <scope>NUCLEOTIDE SEQUENCE [LARGE SCALE GENOMIC DNA]</scope>
    <source>
        <strain evidence="2">cv. Yunnan</strain>
    </source>
</reference>
<organism evidence="1 2">
    <name type="scientific">Smallanthus sonchifolius</name>
    <dbReference type="NCBI Taxonomy" id="185202"/>
    <lineage>
        <taxon>Eukaryota</taxon>
        <taxon>Viridiplantae</taxon>
        <taxon>Streptophyta</taxon>
        <taxon>Embryophyta</taxon>
        <taxon>Tracheophyta</taxon>
        <taxon>Spermatophyta</taxon>
        <taxon>Magnoliopsida</taxon>
        <taxon>eudicotyledons</taxon>
        <taxon>Gunneridae</taxon>
        <taxon>Pentapetalae</taxon>
        <taxon>asterids</taxon>
        <taxon>campanulids</taxon>
        <taxon>Asterales</taxon>
        <taxon>Asteraceae</taxon>
        <taxon>Asteroideae</taxon>
        <taxon>Heliantheae alliance</taxon>
        <taxon>Millerieae</taxon>
        <taxon>Smallanthus</taxon>
    </lineage>
</organism>
<dbReference type="Proteomes" id="UP001056120">
    <property type="component" value="Linkage Group LG28"/>
</dbReference>
<sequence length="151" mass="17196">MVSGEESKIKETNESKDVIISSWSKNLEMVYDCSMHNFVDHARKGSISNQVVPSMATVKEYFQSKASSSYCYSDTETSVDLEWEDVYVRTHSKMGRGTSEWTWPYEKPQESPNPRSFELSSISRNVYIIGSNSGSLAFLNYPAQLMFKSTK</sequence>
<proteinExistence type="predicted"/>
<gene>
    <name evidence="1" type="ORF">L1987_82620</name>
</gene>
<comment type="caution">
    <text evidence="1">The sequence shown here is derived from an EMBL/GenBank/DDBJ whole genome shotgun (WGS) entry which is preliminary data.</text>
</comment>
<evidence type="ECO:0000313" key="1">
    <source>
        <dbReference type="EMBL" id="KAI3682558.1"/>
    </source>
</evidence>
<protein>
    <submittedName>
        <fullName evidence="1">Uncharacterized protein</fullName>
    </submittedName>
</protein>
<dbReference type="EMBL" id="CM042045">
    <property type="protein sequence ID" value="KAI3682558.1"/>
    <property type="molecule type" value="Genomic_DNA"/>
</dbReference>
<name>A0ACB8YBQ3_9ASTR</name>
<reference evidence="1 2" key="2">
    <citation type="journal article" date="2022" name="Mol. Ecol. Resour.">
        <title>The genomes of chicory, endive, great burdock and yacon provide insights into Asteraceae paleo-polyploidization history and plant inulin production.</title>
        <authorList>
            <person name="Fan W."/>
            <person name="Wang S."/>
            <person name="Wang H."/>
            <person name="Wang A."/>
            <person name="Jiang F."/>
            <person name="Liu H."/>
            <person name="Zhao H."/>
            <person name="Xu D."/>
            <person name="Zhang Y."/>
        </authorList>
    </citation>
    <scope>NUCLEOTIDE SEQUENCE [LARGE SCALE GENOMIC DNA]</scope>
    <source>
        <strain evidence="2">cv. Yunnan</strain>
        <tissue evidence="1">Leaves</tissue>
    </source>
</reference>
<evidence type="ECO:0000313" key="2">
    <source>
        <dbReference type="Proteomes" id="UP001056120"/>
    </source>
</evidence>